<dbReference type="SMART" id="SM00249">
    <property type="entry name" value="PHD"/>
    <property type="match status" value="1"/>
</dbReference>
<feature type="region of interest" description="Disordered" evidence="11">
    <location>
        <begin position="78"/>
        <end position="150"/>
    </location>
</feature>
<dbReference type="RefSeq" id="NP_620094.2">
    <property type="nucleotide sequence ID" value="NM_138755.2"/>
</dbReference>
<dbReference type="FunFam" id="3.30.40.10:FF:000001">
    <property type="entry name" value="chromodomain-helicase-DNA-binding protein 3 isoform X1"/>
    <property type="match status" value="1"/>
</dbReference>
<accession>A2AHG3</accession>
<feature type="compositionally biased region" description="Low complexity" evidence="11">
    <location>
        <begin position="85"/>
        <end position="128"/>
    </location>
</feature>
<reference evidence="12" key="4">
    <citation type="submission" date="2025-09" db="UniProtKB">
        <authorList>
            <consortium name="Ensembl"/>
        </authorList>
    </citation>
    <scope>IDENTIFICATION</scope>
    <source>
        <strain evidence="12">C57BL/6J</strain>
    </source>
</reference>
<evidence type="ECO:0000256" key="1">
    <source>
        <dbReference type="ARBA" id="ARBA00004123"/>
    </source>
</evidence>
<dbReference type="VEuPathDB" id="HostDB:ENSMUSG00000058318"/>
<dbReference type="Gene3D" id="3.30.40.10">
    <property type="entry name" value="Zinc/RING finger domain, C3HC4 (zinc finger)"/>
    <property type="match status" value="1"/>
</dbReference>
<keyword evidence="8" id="KW-0804">Transcription</keyword>
<evidence type="ECO:0000256" key="11">
    <source>
        <dbReference type="SAM" id="MobiDB-lite"/>
    </source>
</evidence>
<dbReference type="Proteomes" id="UP000000589">
    <property type="component" value="Chromosome 2"/>
</dbReference>
<dbReference type="GO" id="GO:0008270">
    <property type="term" value="F:zinc ion binding"/>
    <property type="evidence" value="ECO:0007669"/>
    <property type="project" value="UniProtKB-KW"/>
</dbReference>
<evidence type="ECO:0000256" key="5">
    <source>
        <dbReference type="ARBA" id="ARBA00022833"/>
    </source>
</evidence>
<feature type="compositionally biased region" description="Pro residues" evidence="11">
    <location>
        <begin position="133"/>
        <end position="149"/>
    </location>
</feature>
<feature type="compositionally biased region" description="Basic and acidic residues" evidence="11">
    <location>
        <begin position="251"/>
        <end position="269"/>
    </location>
</feature>
<dbReference type="DNASU" id="192285"/>
<evidence type="ECO:0000256" key="8">
    <source>
        <dbReference type="ARBA" id="ARBA00023163"/>
    </source>
</evidence>
<dbReference type="Bgee" id="ENSMUSG00000058318">
    <property type="expression patterns" value="Expressed in undifferentiated genital tubercle and 258 other cell types or tissues"/>
</dbReference>
<dbReference type="InterPro" id="IPR001965">
    <property type="entry name" value="Znf_PHD"/>
</dbReference>
<feature type="compositionally biased region" description="Low complexity" evidence="11">
    <location>
        <begin position="528"/>
        <end position="547"/>
    </location>
</feature>
<dbReference type="CDD" id="cd15523">
    <property type="entry name" value="PHD_PHF21A"/>
    <property type="match status" value="1"/>
</dbReference>
<dbReference type="BioGRID-ORCS" id="192285">
    <property type="hits" value="3 hits in 117 CRISPR screens"/>
</dbReference>
<reference evidence="12 14" key="2">
    <citation type="journal article" date="2011" name="PLoS Biol.">
        <title>Modernizing reference genome assemblies.</title>
        <authorList>
            <person name="Church D.M."/>
            <person name="Schneider V.A."/>
            <person name="Graves T."/>
            <person name="Auger K."/>
            <person name="Cunningham F."/>
            <person name="Bouk N."/>
            <person name="Chen H.C."/>
            <person name="Agarwala R."/>
            <person name="McLaren W.M."/>
            <person name="Ritchie G.R."/>
            <person name="Albracht D."/>
            <person name="Kremitzki M."/>
            <person name="Rock S."/>
            <person name="Kotkiewicz H."/>
            <person name="Kremitzki C."/>
            <person name="Wollam A."/>
            <person name="Trani L."/>
            <person name="Fulton L."/>
            <person name="Fulton R."/>
            <person name="Matthews L."/>
            <person name="Whitehead S."/>
            <person name="Chow W."/>
            <person name="Torrance J."/>
            <person name="Dunn M."/>
            <person name="Harden G."/>
            <person name="Threadgold G."/>
            <person name="Wood J."/>
            <person name="Collins J."/>
            <person name="Heath P."/>
            <person name="Griffiths G."/>
            <person name="Pelan S."/>
            <person name="Grafham D."/>
            <person name="Eichler E.E."/>
            <person name="Weinstock G."/>
            <person name="Mardis E.R."/>
            <person name="Wilson R.K."/>
            <person name="Howe K."/>
            <person name="Flicek P."/>
            <person name="Hubbard T."/>
        </authorList>
    </citation>
    <scope>NUCLEOTIDE SEQUENCE [LARGE SCALE GENOMIC DNA]</scope>
    <source>
        <strain evidence="12 14">C57BL/6J</strain>
    </source>
</reference>
<dbReference type="GO" id="GO:0003677">
    <property type="term" value="F:DNA binding"/>
    <property type="evidence" value="ECO:0007669"/>
    <property type="project" value="UniProtKB-KW"/>
</dbReference>
<evidence type="ECO:0000256" key="10">
    <source>
        <dbReference type="SAM" id="Coils"/>
    </source>
</evidence>
<protein>
    <submittedName>
        <fullName evidence="12">PHD finger protein 21A</fullName>
    </submittedName>
</protein>
<evidence type="ECO:0000256" key="3">
    <source>
        <dbReference type="ARBA" id="ARBA00022723"/>
    </source>
</evidence>
<keyword evidence="3" id="KW-0479">Metal-binding</keyword>
<feature type="region of interest" description="Disordered" evidence="11">
    <location>
        <begin position="518"/>
        <end position="556"/>
    </location>
</feature>
<keyword evidence="5" id="KW-0862">Zinc</keyword>
<dbReference type="PANTHER" id="PTHR24102">
    <property type="entry name" value="PHD FINGER PROTEIN"/>
    <property type="match status" value="1"/>
</dbReference>
<feature type="coiled-coil region" evidence="10">
    <location>
        <begin position="439"/>
        <end position="477"/>
    </location>
</feature>
<proteinExistence type="predicted"/>
<dbReference type="AlphaFoldDB" id="A2AHG3"/>
<dbReference type="UCSC" id="uc008kxh.2">
    <property type="organism name" value="mouse"/>
</dbReference>
<dbReference type="SUPFAM" id="SSF57903">
    <property type="entry name" value="FYVE/PHD zinc finger"/>
    <property type="match status" value="1"/>
</dbReference>
<reference evidence="12 14" key="1">
    <citation type="journal article" date="2009" name="PLoS Biol.">
        <title>Lineage-specific biology revealed by a finished genome assembly of the mouse.</title>
        <authorList>
            <consortium name="Mouse Genome Sequencing Consortium"/>
            <person name="Church D.M."/>
            <person name="Goodstadt L."/>
            <person name="Hillier L.W."/>
            <person name="Zody M.C."/>
            <person name="Goldstein S."/>
            <person name="She X."/>
            <person name="Bult C.J."/>
            <person name="Agarwala R."/>
            <person name="Cherry J.L."/>
            <person name="DiCuccio M."/>
            <person name="Hlavina W."/>
            <person name="Kapustin Y."/>
            <person name="Meric P."/>
            <person name="Maglott D."/>
            <person name="Birtle Z."/>
            <person name="Marques A.C."/>
            <person name="Graves T."/>
            <person name="Zhou S."/>
            <person name="Teague B."/>
            <person name="Potamousis K."/>
            <person name="Churas C."/>
            <person name="Place M."/>
            <person name="Herschleb J."/>
            <person name="Runnheim R."/>
            <person name="Forrest D."/>
            <person name="Amos-Landgraf J."/>
            <person name="Schwartz D.C."/>
            <person name="Cheng Z."/>
            <person name="Lindblad-Toh K."/>
            <person name="Eichler E.E."/>
            <person name="Ponting C.P."/>
        </authorList>
    </citation>
    <scope>NUCLEOTIDE SEQUENCE [LARGE SCALE GENOMIC DNA]</scope>
    <source>
        <strain evidence="12 14">C57BL/6J</strain>
    </source>
</reference>
<dbReference type="SMR" id="A2AHG3"/>
<dbReference type="InterPro" id="IPR011011">
    <property type="entry name" value="Znf_FYVE_PHD"/>
</dbReference>
<dbReference type="GeneID" id="192285"/>
<keyword evidence="6" id="KW-0805">Transcription regulation</keyword>
<dbReference type="CTD" id="51317"/>
<dbReference type="GeneTree" id="ENSGT00940000156124"/>
<dbReference type="AGR" id="MGI:2384756"/>
<dbReference type="MGI" id="MGI:2384756">
    <property type="gene designation" value="Phf21a"/>
</dbReference>
<dbReference type="PROSITE" id="PS50016">
    <property type="entry name" value="ZF_PHD_2"/>
    <property type="match status" value="1"/>
</dbReference>
<name>A2AHG3_MOUSE</name>
<keyword evidence="2" id="KW-0597">Phosphoprotein</keyword>
<dbReference type="OrthoDB" id="336088at2759"/>
<dbReference type="Antibodypedia" id="26236">
    <property type="antibodies" value="231 antibodies from 29 providers"/>
</dbReference>
<evidence type="ECO:0000256" key="2">
    <source>
        <dbReference type="ARBA" id="ARBA00022553"/>
    </source>
</evidence>
<keyword evidence="9" id="KW-0539">Nucleus</keyword>
<gene>
    <name evidence="12 13" type="primary">Phf21a</name>
</gene>
<organism evidence="12 14">
    <name type="scientific">Mus musculus</name>
    <name type="common">Mouse</name>
    <dbReference type="NCBI Taxonomy" id="10090"/>
    <lineage>
        <taxon>Eukaryota</taxon>
        <taxon>Metazoa</taxon>
        <taxon>Chordata</taxon>
        <taxon>Craniata</taxon>
        <taxon>Vertebrata</taxon>
        <taxon>Euteleostomi</taxon>
        <taxon>Mammalia</taxon>
        <taxon>Eutheria</taxon>
        <taxon>Euarchontoglires</taxon>
        <taxon>Glires</taxon>
        <taxon>Rodentia</taxon>
        <taxon>Myomorpha</taxon>
        <taxon>Muroidea</taxon>
        <taxon>Muridae</taxon>
        <taxon>Murinae</taxon>
        <taxon>Mus</taxon>
        <taxon>Mus</taxon>
    </lineage>
</organism>
<dbReference type="jPOST" id="A2AHG3"/>
<dbReference type="Pfam" id="PF00628">
    <property type="entry name" value="PHD"/>
    <property type="match status" value="1"/>
</dbReference>
<dbReference type="PANTHER" id="PTHR24102:SF6">
    <property type="entry name" value="PHD FINGER PROTEIN 21A"/>
    <property type="match status" value="1"/>
</dbReference>
<evidence type="ECO:0000313" key="12">
    <source>
        <dbReference type="Ensembl" id="ENSMUSP00000106923.2"/>
    </source>
</evidence>
<feature type="region of interest" description="Disordered" evidence="11">
    <location>
        <begin position="235"/>
        <end position="288"/>
    </location>
</feature>
<evidence type="ECO:0000256" key="7">
    <source>
        <dbReference type="ARBA" id="ARBA00023125"/>
    </source>
</evidence>
<reference evidence="12" key="3">
    <citation type="submission" date="2025-08" db="UniProtKB">
        <authorList>
            <consortium name="Ensembl"/>
        </authorList>
    </citation>
    <scope>IDENTIFICATION</scope>
    <source>
        <strain evidence="12">C57BL/6J</strain>
    </source>
</reference>
<sequence length="556" mass="62194">MELQTLQEALKVEIQVHQKLVAQMKQDPQNADLKKQLHELQAKITALSEKQKRVVEQLRKNLIVKQEQPDKFQIQPLSQSENKLQTAQQQPLQPLQQQQPQQPQQQQQQQQQHAQQSAAAPPSLTASQVQATPPQPIKVPQFIPPPRLTPRPNFLPQVRPKPVAQNNIPIAPAPPPMLAAPQLIQRPVMLTKFTPTTLPTSQNSIHPVRVVNGQTATIAKTFPMAQLTSIVIATPGTRLPGPQTVQLSKPSLEKQTVKSHPEAEEKQAESRTVTPPAAPKPKREENPQKLAFMVSLGLVTHDHLEEIQSKRQERKRRTTANPVYSGAVFEPERKKSAVTYLNSTMHPGTRKRANEEHWPKGDIHEDFCSVCRKSGQLLMCDTCSRVYHLDCLEPPLKTIPKGMWICPRCQDQMLKKEEAIPWPGTLAIVHSYIAYKAAKEEEKQKLLKWSSDLKQEREQLEQKVKELSSSISKCMEMKSSILARQKEMRSSLDKVKRLIRLVHGVDLCRPVDSEATAGALSNGPDCTPPANAASTPAPSPSSQSCTANCNQGEETK</sequence>
<evidence type="ECO:0000313" key="13">
    <source>
        <dbReference type="MGI" id="MGI:2384756"/>
    </source>
</evidence>
<dbReference type="InterPro" id="IPR019787">
    <property type="entry name" value="Znf_PHD-finger"/>
</dbReference>
<dbReference type="ProteomicsDB" id="340531"/>
<evidence type="ECO:0000256" key="4">
    <source>
        <dbReference type="ARBA" id="ARBA00022771"/>
    </source>
</evidence>
<dbReference type="Ensembl" id="ENSMUST00000111292.8">
    <property type="protein sequence ID" value="ENSMUSP00000106923.2"/>
    <property type="gene ID" value="ENSMUSG00000058318.17"/>
</dbReference>
<evidence type="ECO:0000256" key="6">
    <source>
        <dbReference type="ARBA" id="ARBA00023015"/>
    </source>
</evidence>
<evidence type="ECO:0000256" key="9">
    <source>
        <dbReference type="ARBA" id="ARBA00023242"/>
    </source>
</evidence>
<keyword evidence="14" id="KW-1185">Reference proteome</keyword>
<keyword evidence="10" id="KW-0175">Coiled coil</keyword>
<keyword evidence="4" id="KW-0863">Zinc-finger</keyword>
<evidence type="ECO:0000313" key="14">
    <source>
        <dbReference type="Proteomes" id="UP000000589"/>
    </source>
</evidence>
<keyword evidence="7" id="KW-0238">DNA-binding</keyword>
<dbReference type="GO" id="GO:0005634">
    <property type="term" value="C:nucleus"/>
    <property type="evidence" value="ECO:0007669"/>
    <property type="project" value="UniProtKB-SubCell"/>
</dbReference>
<dbReference type="PeptideAtlas" id="A2AHG3"/>
<dbReference type="PROSITE" id="PS01359">
    <property type="entry name" value="ZF_PHD_1"/>
    <property type="match status" value="1"/>
</dbReference>
<dbReference type="RefSeq" id="XP_036015578.1">
    <property type="nucleotide sequence ID" value="XM_036159685.1"/>
</dbReference>
<dbReference type="InterPro" id="IPR013083">
    <property type="entry name" value="Znf_RING/FYVE/PHD"/>
</dbReference>
<dbReference type="ExpressionAtlas" id="A2AHG3">
    <property type="expression patterns" value="baseline and differential"/>
</dbReference>
<feature type="coiled-coil region" evidence="10">
    <location>
        <begin position="30"/>
        <end position="57"/>
    </location>
</feature>
<comment type="subcellular location">
    <subcellularLocation>
        <location evidence="1">Nucleus</location>
    </subcellularLocation>
</comment>
<dbReference type="InterPro" id="IPR019786">
    <property type="entry name" value="Zinc_finger_PHD-type_CS"/>
</dbReference>